<gene>
    <name evidence="3" type="ORF">BSTOLATCC_MIC57920</name>
</gene>
<evidence type="ECO:0000256" key="2">
    <source>
        <dbReference type="SAM" id="SignalP"/>
    </source>
</evidence>
<feature type="chain" id="PRO_5043818378" evidence="2">
    <location>
        <begin position="20"/>
        <end position="126"/>
    </location>
</feature>
<evidence type="ECO:0000313" key="4">
    <source>
        <dbReference type="Proteomes" id="UP001162131"/>
    </source>
</evidence>
<accession>A0AAU9K7K6</accession>
<proteinExistence type="predicted"/>
<dbReference type="Proteomes" id="UP001162131">
    <property type="component" value="Unassembled WGS sequence"/>
</dbReference>
<keyword evidence="2" id="KW-0732">Signal</keyword>
<keyword evidence="4" id="KW-1185">Reference proteome</keyword>
<feature type="transmembrane region" description="Helical" evidence="1">
    <location>
        <begin position="94"/>
        <end position="115"/>
    </location>
</feature>
<keyword evidence="1" id="KW-0472">Membrane</keyword>
<comment type="caution">
    <text evidence="3">The sequence shown here is derived from an EMBL/GenBank/DDBJ whole genome shotgun (WGS) entry which is preliminary data.</text>
</comment>
<protein>
    <submittedName>
        <fullName evidence="3">Uncharacterized protein</fullName>
    </submittedName>
</protein>
<dbReference type="EMBL" id="CAJZBQ010000056">
    <property type="protein sequence ID" value="CAG9333100.1"/>
    <property type="molecule type" value="Genomic_DNA"/>
</dbReference>
<sequence length="126" mass="14415">MSLIIWLLLGAALSTKLNPDRSKILFHRTSLGLQLDAKVSEPERFQNIIREIKDELGTTIYSQDLNKGSENSSKPQIQPIIETPPSDIKFNDNFYYYSFFASIGIICVIGGVYIYKKRSLHNLYKL</sequence>
<name>A0AAU9K7K6_9CILI</name>
<reference evidence="3" key="1">
    <citation type="submission" date="2021-09" db="EMBL/GenBank/DDBJ databases">
        <authorList>
            <consortium name="AG Swart"/>
            <person name="Singh M."/>
            <person name="Singh A."/>
            <person name="Seah K."/>
            <person name="Emmerich C."/>
        </authorList>
    </citation>
    <scope>NUCLEOTIDE SEQUENCE</scope>
    <source>
        <strain evidence="3">ATCC30299</strain>
    </source>
</reference>
<feature type="signal peptide" evidence="2">
    <location>
        <begin position="1"/>
        <end position="19"/>
    </location>
</feature>
<keyword evidence="1" id="KW-0812">Transmembrane</keyword>
<keyword evidence="1" id="KW-1133">Transmembrane helix</keyword>
<organism evidence="3 4">
    <name type="scientific">Blepharisma stoltei</name>
    <dbReference type="NCBI Taxonomy" id="1481888"/>
    <lineage>
        <taxon>Eukaryota</taxon>
        <taxon>Sar</taxon>
        <taxon>Alveolata</taxon>
        <taxon>Ciliophora</taxon>
        <taxon>Postciliodesmatophora</taxon>
        <taxon>Heterotrichea</taxon>
        <taxon>Heterotrichida</taxon>
        <taxon>Blepharismidae</taxon>
        <taxon>Blepharisma</taxon>
    </lineage>
</organism>
<evidence type="ECO:0000256" key="1">
    <source>
        <dbReference type="SAM" id="Phobius"/>
    </source>
</evidence>
<evidence type="ECO:0000313" key="3">
    <source>
        <dbReference type="EMBL" id="CAG9333100.1"/>
    </source>
</evidence>
<dbReference type="AlphaFoldDB" id="A0AAU9K7K6"/>